<dbReference type="AlphaFoldDB" id="A0A4U6QM23"/>
<comment type="caution">
    <text evidence="7">The sequence shown here is derived from an EMBL/GenBank/DDBJ whole genome shotgun (WGS) entry which is preliminary data.</text>
</comment>
<dbReference type="GO" id="GO:0046677">
    <property type="term" value="P:response to antibiotic"/>
    <property type="evidence" value="ECO:0007669"/>
    <property type="project" value="UniProtKB-KW"/>
</dbReference>
<dbReference type="RefSeq" id="WP_137448908.1">
    <property type="nucleotide sequence ID" value="NZ_SZZH01000001.1"/>
</dbReference>
<evidence type="ECO:0000259" key="6">
    <source>
        <dbReference type="PROSITE" id="PS50893"/>
    </source>
</evidence>
<accession>A0A4U6QM23</accession>
<dbReference type="PROSITE" id="PS00211">
    <property type="entry name" value="ABC_TRANSPORTER_1"/>
    <property type="match status" value="1"/>
</dbReference>
<reference evidence="7 8" key="1">
    <citation type="submission" date="2019-05" db="EMBL/GenBank/DDBJ databases">
        <title>Nakamurella sp. N5BH11, whole genome shotgun sequence.</title>
        <authorList>
            <person name="Tuo L."/>
        </authorList>
    </citation>
    <scope>NUCLEOTIDE SEQUENCE [LARGE SCALE GENOMIC DNA]</scope>
    <source>
        <strain evidence="7 8">N5BH11</strain>
    </source>
</reference>
<evidence type="ECO:0000256" key="4">
    <source>
        <dbReference type="ARBA" id="ARBA00022840"/>
    </source>
</evidence>
<dbReference type="InterPro" id="IPR003593">
    <property type="entry name" value="AAA+_ATPase"/>
</dbReference>
<evidence type="ECO:0000313" key="7">
    <source>
        <dbReference type="EMBL" id="TKV61603.1"/>
    </source>
</evidence>
<evidence type="ECO:0000313" key="8">
    <source>
        <dbReference type="Proteomes" id="UP000306985"/>
    </source>
</evidence>
<dbReference type="GO" id="GO:0016887">
    <property type="term" value="F:ATP hydrolysis activity"/>
    <property type="evidence" value="ECO:0007669"/>
    <property type="project" value="InterPro"/>
</dbReference>
<dbReference type="OrthoDB" id="9804819at2"/>
<evidence type="ECO:0000256" key="3">
    <source>
        <dbReference type="ARBA" id="ARBA00022741"/>
    </source>
</evidence>
<keyword evidence="8" id="KW-1185">Reference proteome</keyword>
<dbReference type="GO" id="GO:0005524">
    <property type="term" value="F:ATP binding"/>
    <property type="evidence" value="ECO:0007669"/>
    <property type="project" value="UniProtKB-KW"/>
</dbReference>
<dbReference type="InterPro" id="IPR050763">
    <property type="entry name" value="ABC_transporter_ATP-binding"/>
</dbReference>
<dbReference type="EMBL" id="SZZH01000001">
    <property type="protein sequence ID" value="TKV61603.1"/>
    <property type="molecule type" value="Genomic_DNA"/>
</dbReference>
<dbReference type="SUPFAM" id="SSF52540">
    <property type="entry name" value="P-loop containing nucleoside triphosphate hydrolases"/>
    <property type="match status" value="1"/>
</dbReference>
<dbReference type="GO" id="GO:0005886">
    <property type="term" value="C:plasma membrane"/>
    <property type="evidence" value="ECO:0007669"/>
    <property type="project" value="UniProtKB-SubCell"/>
</dbReference>
<dbReference type="InterPro" id="IPR027417">
    <property type="entry name" value="P-loop_NTPase"/>
</dbReference>
<dbReference type="Proteomes" id="UP000306985">
    <property type="component" value="Unassembled WGS sequence"/>
</dbReference>
<evidence type="ECO:0000256" key="2">
    <source>
        <dbReference type="ARBA" id="ARBA00022448"/>
    </source>
</evidence>
<name>A0A4U6QM23_9ACTN</name>
<dbReference type="Gene3D" id="3.40.50.300">
    <property type="entry name" value="P-loop containing nucleotide triphosphate hydrolases"/>
    <property type="match status" value="1"/>
</dbReference>
<sequence>MTSTAPIQGSDSLAAPDGAAVRLTGVSKSFGTVRAVRDLSLHIAPGEVVALLGRNGAGKSTTIDMLLGLTTPDSGTARLFGAAPQQAVSAGRVGAMLQAGALLPDLTVRELVLLFAGLQPHPLPIGEVLERAGIADLAKRKTQNLSGGQAQRVRFALALVPDPDLIVLDEPTVGMDVEVRREFWAAMRSFAAQGRTVLFATHYLPEADDFADRIVVVSDGAVVADGTGAQLKAGTVGRTVSAVVPGADPQSLADLPGATAVEPVGGRLSVRTASSDDTLRALLSRHPDAHDIEVVQPTLEAAFLTLIGEQR</sequence>
<protein>
    <submittedName>
        <fullName evidence="7">ABC transporter ATP-binding protein</fullName>
    </submittedName>
</protein>
<gene>
    <name evidence="7" type="ORF">FDO65_08595</name>
</gene>
<dbReference type="PANTHER" id="PTHR42711:SF17">
    <property type="entry name" value="ABC TRANSPORTER ATP-BINDING PROTEIN"/>
    <property type="match status" value="1"/>
</dbReference>
<dbReference type="InterPro" id="IPR017871">
    <property type="entry name" value="ABC_transporter-like_CS"/>
</dbReference>
<dbReference type="PROSITE" id="PS50893">
    <property type="entry name" value="ABC_TRANSPORTER_2"/>
    <property type="match status" value="1"/>
</dbReference>
<evidence type="ECO:0000256" key="5">
    <source>
        <dbReference type="ARBA" id="ARBA00023251"/>
    </source>
</evidence>
<organism evidence="7 8">
    <name type="scientific">Nakamurella flava</name>
    <dbReference type="NCBI Taxonomy" id="2576308"/>
    <lineage>
        <taxon>Bacteria</taxon>
        <taxon>Bacillati</taxon>
        <taxon>Actinomycetota</taxon>
        <taxon>Actinomycetes</taxon>
        <taxon>Nakamurellales</taxon>
        <taxon>Nakamurellaceae</taxon>
        <taxon>Nakamurella</taxon>
    </lineage>
</organism>
<keyword evidence="5" id="KW-0046">Antibiotic resistance</keyword>
<dbReference type="InterPro" id="IPR003439">
    <property type="entry name" value="ABC_transporter-like_ATP-bd"/>
</dbReference>
<evidence type="ECO:0000256" key="1">
    <source>
        <dbReference type="ARBA" id="ARBA00004202"/>
    </source>
</evidence>
<keyword evidence="2" id="KW-0813">Transport</keyword>
<dbReference type="SMART" id="SM00382">
    <property type="entry name" value="AAA"/>
    <property type="match status" value="1"/>
</dbReference>
<keyword evidence="4 7" id="KW-0067">ATP-binding</keyword>
<dbReference type="PANTHER" id="PTHR42711">
    <property type="entry name" value="ABC TRANSPORTER ATP-BINDING PROTEIN"/>
    <property type="match status" value="1"/>
</dbReference>
<comment type="subcellular location">
    <subcellularLocation>
        <location evidence="1">Cell membrane</location>
        <topology evidence="1">Peripheral membrane protein</topology>
    </subcellularLocation>
</comment>
<feature type="domain" description="ABC transporter" evidence="6">
    <location>
        <begin position="21"/>
        <end position="244"/>
    </location>
</feature>
<proteinExistence type="predicted"/>
<keyword evidence="3" id="KW-0547">Nucleotide-binding</keyword>
<dbReference type="Pfam" id="PF00005">
    <property type="entry name" value="ABC_tran"/>
    <property type="match status" value="1"/>
</dbReference>
<dbReference type="CDD" id="cd03230">
    <property type="entry name" value="ABC_DR_subfamily_A"/>
    <property type="match status" value="1"/>
</dbReference>